<name>A0A0C2RZ05_AMAMK</name>
<dbReference type="EMBL" id="KN818495">
    <property type="protein sequence ID" value="KIL55595.1"/>
    <property type="molecule type" value="Genomic_DNA"/>
</dbReference>
<protein>
    <submittedName>
        <fullName evidence="4">Uncharacterized protein</fullName>
    </submittedName>
</protein>
<dbReference type="SUPFAM" id="SSF50978">
    <property type="entry name" value="WD40 repeat-like"/>
    <property type="match status" value="1"/>
</dbReference>
<dbReference type="Proteomes" id="UP000054549">
    <property type="component" value="Unassembled WGS sequence"/>
</dbReference>
<dbReference type="PROSITE" id="PS50294">
    <property type="entry name" value="WD_REPEATS_REGION"/>
    <property type="match status" value="1"/>
</dbReference>
<feature type="repeat" description="WD" evidence="3">
    <location>
        <begin position="99"/>
        <end position="130"/>
    </location>
</feature>
<dbReference type="GO" id="GO:1990234">
    <property type="term" value="C:transferase complex"/>
    <property type="evidence" value="ECO:0007669"/>
    <property type="project" value="UniProtKB-ARBA"/>
</dbReference>
<dbReference type="Pfam" id="PF00400">
    <property type="entry name" value="WD40"/>
    <property type="match status" value="2"/>
</dbReference>
<keyword evidence="1 3" id="KW-0853">WD repeat</keyword>
<dbReference type="Gene3D" id="2.130.10.10">
    <property type="entry name" value="YVTN repeat-like/Quinoprotein amine dehydrogenase"/>
    <property type="match status" value="2"/>
</dbReference>
<evidence type="ECO:0000313" key="5">
    <source>
        <dbReference type="Proteomes" id="UP000054549"/>
    </source>
</evidence>
<dbReference type="AlphaFoldDB" id="A0A0C2RZ05"/>
<dbReference type="InParanoid" id="A0A0C2RZ05"/>
<feature type="repeat" description="WD" evidence="3">
    <location>
        <begin position="157"/>
        <end position="193"/>
    </location>
</feature>
<keyword evidence="5" id="KW-1185">Reference proteome</keyword>
<dbReference type="InterPro" id="IPR036322">
    <property type="entry name" value="WD40_repeat_dom_sf"/>
</dbReference>
<dbReference type="OrthoDB" id="3027122at2759"/>
<proteinExistence type="predicted"/>
<dbReference type="InterPro" id="IPR015943">
    <property type="entry name" value="WD40/YVTN_repeat-like_dom_sf"/>
</dbReference>
<evidence type="ECO:0000256" key="1">
    <source>
        <dbReference type="ARBA" id="ARBA00022574"/>
    </source>
</evidence>
<evidence type="ECO:0000256" key="2">
    <source>
        <dbReference type="ARBA" id="ARBA00022737"/>
    </source>
</evidence>
<dbReference type="PANTHER" id="PTHR22847:SF637">
    <property type="entry name" value="WD REPEAT DOMAIN 5B"/>
    <property type="match status" value="1"/>
</dbReference>
<gene>
    <name evidence="4" type="ORF">M378DRAFT_39740</name>
</gene>
<dbReference type="SMART" id="SM00320">
    <property type="entry name" value="WD40"/>
    <property type="match status" value="3"/>
</dbReference>
<feature type="non-terminal residue" evidence="4">
    <location>
        <position position="1"/>
    </location>
</feature>
<evidence type="ECO:0000313" key="4">
    <source>
        <dbReference type="EMBL" id="KIL55595.1"/>
    </source>
</evidence>
<sequence>IKRSALHTYYSALPFTPTNSLLYHQYIKEAEHEICSIEGGPEKWDGLVAKLRHTQTVDVIKFSPDSILLASYSVHSQGKLNIWDAATGHTHFHDPSSPSKGNANAVTALTLSRDCSRLACGFGDGTVELWGTSPTKRRIGPLLRSTMEKFFFRIFRQFRHTQSVRALRFDPDGRLFASWSDDGTIKLWNGGDG</sequence>
<dbReference type="STRING" id="946122.A0A0C2RZ05"/>
<accession>A0A0C2RZ05</accession>
<dbReference type="InterPro" id="IPR001680">
    <property type="entry name" value="WD40_rpt"/>
</dbReference>
<evidence type="ECO:0000256" key="3">
    <source>
        <dbReference type="PROSITE-ProRule" id="PRU00221"/>
    </source>
</evidence>
<dbReference type="PANTHER" id="PTHR22847">
    <property type="entry name" value="WD40 REPEAT PROTEIN"/>
    <property type="match status" value="1"/>
</dbReference>
<feature type="non-terminal residue" evidence="4">
    <location>
        <position position="193"/>
    </location>
</feature>
<keyword evidence="2" id="KW-0677">Repeat</keyword>
<organism evidence="4 5">
    <name type="scientific">Amanita muscaria (strain Koide BX008)</name>
    <dbReference type="NCBI Taxonomy" id="946122"/>
    <lineage>
        <taxon>Eukaryota</taxon>
        <taxon>Fungi</taxon>
        <taxon>Dikarya</taxon>
        <taxon>Basidiomycota</taxon>
        <taxon>Agaricomycotina</taxon>
        <taxon>Agaricomycetes</taxon>
        <taxon>Agaricomycetidae</taxon>
        <taxon>Agaricales</taxon>
        <taxon>Pluteineae</taxon>
        <taxon>Amanitaceae</taxon>
        <taxon>Amanita</taxon>
    </lineage>
</organism>
<reference evidence="4 5" key="1">
    <citation type="submission" date="2014-04" db="EMBL/GenBank/DDBJ databases">
        <title>Evolutionary Origins and Diversification of the Mycorrhizal Mutualists.</title>
        <authorList>
            <consortium name="DOE Joint Genome Institute"/>
            <consortium name="Mycorrhizal Genomics Consortium"/>
            <person name="Kohler A."/>
            <person name="Kuo A."/>
            <person name="Nagy L.G."/>
            <person name="Floudas D."/>
            <person name="Copeland A."/>
            <person name="Barry K.W."/>
            <person name="Cichocki N."/>
            <person name="Veneault-Fourrey C."/>
            <person name="LaButti K."/>
            <person name="Lindquist E.A."/>
            <person name="Lipzen A."/>
            <person name="Lundell T."/>
            <person name="Morin E."/>
            <person name="Murat C."/>
            <person name="Riley R."/>
            <person name="Ohm R."/>
            <person name="Sun H."/>
            <person name="Tunlid A."/>
            <person name="Henrissat B."/>
            <person name="Grigoriev I.V."/>
            <person name="Hibbett D.S."/>
            <person name="Martin F."/>
        </authorList>
    </citation>
    <scope>NUCLEOTIDE SEQUENCE [LARGE SCALE GENOMIC DNA]</scope>
    <source>
        <strain evidence="4 5">Koide BX008</strain>
    </source>
</reference>
<dbReference type="HOGENOM" id="CLU_000288_57_18_1"/>
<dbReference type="PROSITE" id="PS50082">
    <property type="entry name" value="WD_REPEATS_2"/>
    <property type="match status" value="2"/>
</dbReference>